<comment type="similarity">
    <text evidence="1">Belongs to the leucine-binding protein family.</text>
</comment>
<dbReference type="InterPro" id="IPR028082">
    <property type="entry name" value="Peripla_BP_I"/>
</dbReference>
<dbReference type="Gene3D" id="3.40.50.2300">
    <property type="match status" value="2"/>
</dbReference>
<dbReference type="EMBL" id="QEOB01000008">
    <property type="protein sequence ID" value="PVX82885.1"/>
    <property type="molecule type" value="Genomic_DNA"/>
</dbReference>
<dbReference type="Pfam" id="PF13458">
    <property type="entry name" value="Peripla_BP_6"/>
    <property type="match status" value="1"/>
</dbReference>
<keyword evidence="2" id="KW-0732">Signal</keyword>
<dbReference type="PANTHER" id="PTHR30483">
    <property type="entry name" value="LEUCINE-SPECIFIC-BINDING PROTEIN"/>
    <property type="match status" value="1"/>
</dbReference>
<dbReference type="PANTHER" id="PTHR30483:SF6">
    <property type="entry name" value="PERIPLASMIC BINDING PROTEIN OF ABC TRANSPORTER FOR NATURAL AMINO ACIDS"/>
    <property type="match status" value="1"/>
</dbReference>
<feature type="region of interest" description="Disordered" evidence="3">
    <location>
        <begin position="1"/>
        <end position="23"/>
    </location>
</feature>
<gene>
    <name evidence="5" type="ORF">C7402_108258</name>
</gene>
<dbReference type="PROSITE" id="PS51318">
    <property type="entry name" value="TAT"/>
    <property type="match status" value="1"/>
</dbReference>
<feature type="domain" description="Leucine-binding protein" evidence="4">
    <location>
        <begin position="60"/>
        <end position="396"/>
    </location>
</feature>
<dbReference type="InterPro" id="IPR028081">
    <property type="entry name" value="Leu-bd"/>
</dbReference>
<organism evidence="5 6">
    <name type="scientific">Paraburkholderia unamae</name>
    <dbReference type="NCBI Taxonomy" id="219649"/>
    <lineage>
        <taxon>Bacteria</taxon>
        <taxon>Pseudomonadati</taxon>
        <taxon>Pseudomonadota</taxon>
        <taxon>Betaproteobacteria</taxon>
        <taxon>Burkholderiales</taxon>
        <taxon>Burkholderiaceae</taxon>
        <taxon>Paraburkholderia</taxon>
    </lineage>
</organism>
<comment type="caution">
    <text evidence="5">The sequence shown here is derived from an EMBL/GenBank/DDBJ whole genome shotgun (WGS) entry which is preliminary data.</text>
</comment>
<evidence type="ECO:0000313" key="5">
    <source>
        <dbReference type="EMBL" id="PVX82885.1"/>
    </source>
</evidence>
<dbReference type="InterPro" id="IPR051010">
    <property type="entry name" value="BCAA_transport"/>
</dbReference>
<evidence type="ECO:0000256" key="3">
    <source>
        <dbReference type="SAM" id="MobiDB-lite"/>
    </source>
</evidence>
<name>A0ABX5KNS4_9BURK</name>
<dbReference type="Proteomes" id="UP000245712">
    <property type="component" value="Unassembled WGS sequence"/>
</dbReference>
<dbReference type="InterPro" id="IPR006311">
    <property type="entry name" value="TAT_signal"/>
</dbReference>
<evidence type="ECO:0000256" key="2">
    <source>
        <dbReference type="ARBA" id="ARBA00022729"/>
    </source>
</evidence>
<reference evidence="5 6" key="1">
    <citation type="submission" date="2018-05" db="EMBL/GenBank/DDBJ databases">
        <title>Genomic Encyclopedia of Type Strains, Phase IV (KMG-V): Genome sequencing to study the core and pangenomes of soil and plant-associated prokaryotes.</title>
        <authorList>
            <person name="Whitman W."/>
        </authorList>
    </citation>
    <scope>NUCLEOTIDE SEQUENCE [LARGE SCALE GENOMIC DNA]</scope>
    <source>
        <strain evidence="5 6">SCZa-39</strain>
    </source>
</reference>
<sequence>MTEKHNQDSHLSAPETSSADTPGACGLTRRAWLATAGKALAGGAAVLAAPAFVRAQGEQPLKLGLLMAKQGVWTEQGEVIANGVKLALDQAGNQARGRRLDLVWYDEPNPQSAQQNMQKLVEQDKAIAVIGGTNSGTSLAMSSVAMRTKTPYIAPNAAARELTGSSCNPYTFRVLSPTPVTCRALAPSLLAIGKKWHFLVANYAYGQDIQRSMSELLKQSGGTIVGADVTPLNTTDFSSFILKIRQSKPDVVLLGLPGGDLSTFLKQYAEMGMKGQIPVACPIIGDSDLWSINVDAATGYYGKPWHFSSPGHSPEELAFIKQYTAKYGKPPADKAWIGWFSTRALLKAVNDAKSTSGADIVQSLETVQVGDSSGPAYFRPWDHQLLRRWTVFKVKDHITDKWDWLNQVSVVPQNPSDLDRLYGTRQEIGCTMAAR</sequence>
<dbReference type="RefSeq" id="WP_116611633.1">
    <property type="nucleotide sequence ID" value="NZ_QEOB01000008.1"/>
</dbReference>
<dbReference type="SUPFAM" id="SSF53822">
    <property type="entry name" value="Periplasmic binding protein-like I"/>
    <property type="match status" value="1"/>
</dbReference>
<evidence type="ECO:0000259" key="4">
    <source>
        <dbReference type="Pfam" id="PF13458"/>
    </source>
</evidence>
<protein>
    <submittedName>
        <fullName evidence="5">Amino acid/amide ABC transporter substrate-binding protein (HAAT family)</fullName>
    </submittedName>
</protein>
<evidence type="ECO:0000313" key="6">
    <source>
        <dbReference type="Proteomes" id="UP000245712"/>
    </source>
</evidence>
<keyword evidence="6" id="KW-1185">Reference proteome</keyword>
<evidence type="ECO:0000256" key="1">
    <source>
        <dbReference type="ARBA" id="ARBA00010062"/>
    </source>
</evidence>
<accession>A0ABX5KNS4</accession>
<proteinExistence type="inferred from homology"/>